<evidence type="ECO:0000313" key="5">
    <source>
        <dbReference type="EMBL" id="KZL86024.1"/>
    </source>
</evidence>
<dbReference type="PROSITE" id="PS00463">
    <property type="entry name" value="ZN2_CY6_FUNGAL_1"/>
    <property type="match status" value="1"/>
</dbReference>
<dbReference type="InterPro" id="IPR052761">
    <property type="entry name" value="Fungal_Detox/Toxin_TFs"/>
</dbReference>
<keyword evidence="6" id="KW-1185">Reference proteome</keyword>
<gene>
    <name evidence="5" type="ORF">CI238_08050</name>
</gene>
<feature type="compositionally biased region" description="Low complexity" evidence="3">
    <location>
        <begin position="9"/>
        <end position="20"/>
    </location>
</feature>
<dbReference type="GO" id="GO:0003677">
    <property type="term" value="F:DNA binding"/>
    <property type="evidence" value="ECO:0007669"/>
    <property type="project" value="InterPro"/>
</dbReference>
<dbReference type="SMART" id="SM00066">
    <property type="entry name" value="GAL4"/>
    <property type="match status" value="1"/>
</dbReference>
<accession>A0A162NJY0</accession>
<dbReference type="GO" id="GO:0000981">
    <property type="term" value="F:DNA-binding transcription factor activity, RNA polymerase II-specific"/>
    <property type="evidence" value="ECO:0007669"/>
    <property type="project" value="InterPro"/>
</dbReference>
<evidence type="ECO:0000313" key="6">
    <source>
        <dbReference type="Proteomes" id="UP000076584"/>
    </source>
</evidence>
<keyword evidence="1" id="KW-0479">Metal-binding</keyword>
<dbReference type="EMBL" id="LFIW01000536">
    <property type="protein sequence ID" value="KZL86024.1"/>
    <property type="molecule type" value="Genomic_DNA"/>
</dbReference>
<dbReference type="InterPro" id="IPR001138">
    <property type="entry name" value="Zn2Cys6_DnaBD"/>
</dbReference>
<dbReference type="PANTHER" id="PTHR47425:SF2">
    <property type="entry name" value="FARB-RELATED"/>
    <property type="match status" value="1"/>
</dbReference>
<dbReference type="PROSITE" id="PS50048">
    <property type="entry name" value="ZN2_CY6_FUNGAL_2"/>
    <property type="match status" value="1"/>
</dbReference>
<dbReference type="PANTHER" id="PTHR47425">
    <property type="entry name" value="FARB-RELATED"/>
    <property type="match status" value="1"/>
</dbReference>
<dbReference type="InterPro" id="IPR036864">
    <property type="entry name" value="Zn2-C6_fun-type_DNA-bd_sf"/>
</dbReference>
<dbReference type="Pfam" id="PF00172">
    <property type="entry name" value="Zn_clus"/>
    <property type="match status" value="1"/>
</dbReference>
<evidence type="ECO:0000256" key="3">
    <source>
        <dbReference type="SAM" id="MobiDB-lite"/>
    </source>
</evidence>
<dbReference type="Gene3D" id="4.10.240.10">
    <property type="entry name" value="Zn(2)-C6 fungal-type DNA-binding domain"/>
    <property type="match status" value="1"/>
</dbReference>
<name>A0A162NJY0_COLIC</name>
<feature type="domain" description="Zn(2)-C6 fungal-type" evidence="4">
    <location>
        <begin position="28"/>
        <end position="60"/>
    </location>
</feature>
<sequence>MYNSATNVSSKKSGSGSGRQRAARAAKACLSCRHRKVRCDVDKVNQPCTNCKLHSKNCLVVGRASRLATERRRLDRREIPSPEGVEVVTLQTAPSTFPREPSPRNLTSNLTHDDEVVGHPHNVYSDSESDKICEGLWGTYASDLPRRSATSLNQSSGSGREANGDSWSSRRARTGSHAAPTVIYSHLSFLTDGNLHRIPAEDVNYLESQGCLHVPVRPLLDDFVEQYYLHIHPLIPLIDEGEFWDMYSQTEREGASDNNMSLLLFQTMLFSSCTFVPFDTIKKLGFSTLRSARAAFYRRVKLLYDMDTESSLLTLAQSALLLIAWVPPSNLNQIPYKTWLGRAIQHAKSLNADRLATLAASPGDATTRHHKALRRLWWCCVSLDCVSPLCTRFNPYITRGSFNSEATKSLIISDLEDEIYRSNVYNPASKKRLIGLFEVYPDLTAALADLLTLVYPFEDSLWSRKWPSQEEDAQIQQCEAAMERWFIRASAQFPPVIETPQTNLDKRQELHKSVALHTNLMYMYYYHAKIAFYHYRILYYLHQDSDGSAQRDRQTAELKKSCNELQDAAAKMTQLLEELTRRRLVRWLPISAIACIAMPLALNVVSARLASVNGELSFESPIAAASNKSQLAVLKGAIKSFLPQYDGVELVKEAVKRAADMAQADTQFQPASAGPVITDWTHHLARNPSLYLKMTMAIDLSIRKGRIVEENDVPARLLSQMTPGQEVAPSGQPVSQSMPRSIRQLVGTRQERNLVYAHRLIATGTPTSGLAVESDHERRATPPLDPFDASWDNEHPIPEEMISEFSGLAERDSLVFPSVDDALATYFGGIADADTSYMLSSQDLMGWT</sequence>
<evidence type="ECO:0000259" key="4">
    <source>
        <dbReference type="PROSITE" id="PS50048"/>
    </source>
</evidence>
<evidence type="ECO:0000256" key="2">
    <source>
        <dbReference type="ARBA" id="ARBA00023242"/>
    </source>
</evidence>
<dbReference type="Pfam" id="PF04082">
    <property type="entry name" value="Fungal_trans"/>
    <property type="match status" value="1"/>
</dbReference>
<feature type="compositionally biased region" description="Polar residues" evidence="3">
    <location>
        <begin position="148"/>
        <end position="158"/>
    </location>
</feature>
<evidence type="ECO:0000256" key="1">
    <source>
        <dbReference type="ARBA" id="ARBA00022723"/>
    </source>
</evidence>
<dbReference type="CDD" id="cd00067">
    <property type="entry name" value="GAL4"/>
    <property type="match status" value="1"/>
</dbReference>
<feature type="region of interest" description="Disordered" evidence="3">
    <location>
        <begin position="148"/>
        <end position="172"/>
    </location>
</feature>
<dbReference type="STRING" id="1573173.A0A162NJY0"/>
<feature type="region of interest" description="Disordered" evidence="3">
    <location>
        <begin position="1"/>
        <end position="20"/>
    </location>
</feature>
<dbReference type="InterPro" id="IPR007219">
    <property type="entry name" value="XnlR_reg_dom"/>
</dbReference>
<dbReference type="Proteomes" id="UP000076584">
    <property type="component" value="Unassembled WGS sequence"/>
</dbReference>
<proteinExistence type="predicted"/>
<keyword evidence="2" id="KW-0539">Nucleus</keyword>
<dbReference type="GO" id="GO:0008270">
    <property type="term" value="F:zinc ion binding"/>
    <property type="evidence" value="ECO:0007669"/>
    <property type="project" value="InterPro"/>
</dbReference>
<organism evidence="5 6">
    <name type="scientific">Colletotrichum incanum</name>
    <name type="common">Soybean anthracnose fungus</name>
    <dbReference type="NCBI Taxonomy" id="1573173"/>
    <lineage>
        <taxon>Eukaryota</taxon>
        <taxon>Fungi</taxon>
        <taxon>Dikarya</taxon>
        <taxon>Ascomycota</taxon>
        <taxon>Pezizomycotina</taxon>
        <taxon>Sordariomycetes</taxon>
        <taxon>Hypocreomycetidae</taxon>
        <taxon>Glomerellales</taxon>
        <taxon>Glomerellaceae</taxon>
        <taxon>Colletotrichum</taxon>
        <taxon>Colletotrichum spaethianum species complex</taxon>
    </lineage>
</organism>
<reference evidence="5 6" key="1">
    <citation type="submission" date="2015-06" db="EMBL/GenBank/DDBJ databases">
        <title>Survival trade-offs in plant roots during colonization by closely related pathogenic and mutualistic fungi.</title>
        <authorList>
            <person name="Hacquard S."/>
            <person name="Kracher B."/>
            <person name="Hiruma K."/>
            <person name="Weinman A."/>
            <person name="Muench P."/>
            <person name="Garrido Oter R."/>
            <person name="Ver Loren van Themaat E."/>
            <person name="Dallerey J.-F."/>
            <person name="Damm U."/>
            <person name="Henrissat B."/>
            <person name="Lespinet O."/>
            <person name="Thon M."/>
            <person name="Kemen E."/>
            <person name="McHardy A.C."/>
            <person name="Schulze-Lefert P."/>
            <person name="O'Connell R.J."/>
        </authorList>
    </citation>
    <scope>NUCLEOTIDE SEQUENCE [LARGE SCALE GENOMIC DNA]</scope>
    <source>
        <strain evidence="5 6">MAFF 238704</strain>
    </source>
</reference>
<dbReference type="GO" id="GO:0006351">
    <property type="term" value="P:DNA-templated transcription"/>
    <property type="evidence" value="ECO:0007669"/>
    <property type="project" value="InterPro"/>
</dbReference>
<dbReference type="SUPFAM" id="SSF57701">
    <property type="entry name" value="Zn2/Cys6 DNA-binding domain"/>
    <property type="match status" value="1"/>
</dbReference>
<feature type="region of interest" description="Disordered" evidence="3">
    <location>
        <begin position="768"/>
        <end position="789"/>
    </location>
</feature>
<dbReference type="AlphaFoldDB" id="A0A162NJY0"/>
<dbReference type="CDD" id="cd12148">
    <property type="entry name" value="fungal_TF_MHR"/>
    <property type="match status" value="1"/>
</dbReference>
<comment type="caution">
    <text evidence="5">The sequence shown here is derived from an EMBL/GenBank/DDBJ whole genome shotgun (WGS) entry which is preliminary data.</text>
</comment>
<protein>
    <submittedName>
        <fullName evidence="5">Cutinase transcription factor 1 beta</fullName>
    </submittedName>
</protein>